<feature type="domain" description="J" evidence="8">
    <location>
        <begin position="195"/>
        <end position="247"/>
    </location>
</feature>
<dbReference type="PANTHER" id="PTHR12763">
    <property type="match status" value="1"/>
</dbReference>
<dbReference type="InterPro" id="IPR001623">
    <property type="entry name" value="DnaJ_domain"/>
</dbReference>
<keyword evidence="3 7" id="KW-1133">Transmembrane helix</keyword>
<keyword evidence="4 7" id="KW-0472">Membrane</keyword>
<gene>
    <name evidence="9" type="ORF">COA96_07235</name>
</gene>
<proteinExistence type="inferred from homology"/>
<evidence type="ECO:0000313" key="9">
    <source>
        <dbReference type="EMBL" id="PCJ25609.1"/>
    </source>
</evidence>
<dbReference type="Gene3D" id="1.10.287.110">
    <property type="entry name" value="DnaJ domain"/>
    <property type="match status" value="1"/>
</dbReference>
<name>A0A2A5B249_9GAMM</name>
<feature type="transmembrane region" description="Helical" evidence="7">
    <location>
        <begin position="59"/>
        <end position="82"/>
    </location>
</feature>
<dbReference type="PANTHER" id="PTHR12763:SF28">
    <property type="entry name" value="GEO10507P1-RELATED"/>
    <property type="match status" value="1"/>
</dbReference>
<feature type="transmembrane region" description="Helical" evidence="7">
    <location>
        <begin position="6"/>
        <end position="23"/>
    </location>
</feature>
<dbReference type="Proteomes" id="UP000218327">
    <property type="component" value="Unassembled WGS sequence"/>
</dbReference>
<organism evidence="9 10">
    <name type="scientific">SAR86 cluster bacterium</name>
    <dbReference type="NCBI Taxonomy" id="2030880"/>
    <lineage>
        <taxon>Bacteria</taxon>
        <taxon>Pseudomonadati</taxon>
        <taxon>Pseudomonadota</taxon>
        <taxon>Gammaproteobacteria</taxon>
        <taxon>SAR86 cluster</taxon>
    </lineage>
</organism>
<evidence type="ECO:0000256" key="3">
    <source>
        <dbReference type="ARBA" id="ARBA00022989"/>
    </source>
</evidence>
<evidence type="ECO:0000256" key="6">
    <source>
        <dbReference type="ARBA" id="ARBA00038105"/>
    </source>
</evidence>
<dbReference type="SUPFAM" id="SSF46565">
    <property type="entry name" value="Chaperone J-domain"/>
    <property type="match status" value="1"/>
</dbReference>
<accession>A0A2A5B249</accession>
<evidence type="ECO:0000256" key="5">
    <source>
        <dbReference type="ARBA" id="ARBA00023186"/>
    </source>
</evidence>
<evidence type="ECO:0000256" key="4">
    <source>
        <dbReference type="ARBA" id="ARBA00023136"/>
    </source>
</evidence>
<keyword evidence="2 7" id="KW-0812">Transmembrane</keyword>
<dbReference type="PROSITE" id="PS50076">
    <property type="entry name" value="DNAJ_2"/>
    <property type="match status" value="1"/>
</dbReference>
<keyword evidence="5" id="KW-0143">Chaperone</keyword>
<feature type="transmembrane region" description="Helical" evidence="7">
    <location>
        <begin position="35"/>
        <end position="53"/>
    </location>
</feature>
<dbReference type="Pfam" id="PF00226">
    <property type="entry name" value="DnaJ"/>
    <property type="match status" value="1"/>
</dbReference>
<evidence type="ECO:0000256" key="7">
    <source>
        <dbReference type="SAM" id="Phobius"/>
    </source>
</evidence>
<evidence type="ECO:0000256" key="2">
    <source>
        <dbReference type="ARBA" id="ARBA00022692"/>
    </source>
</evidence>
<dbReference type="CDD" id="cd06257">
    <property type="entry name" value="DnaJ"/>
    <property type="match status" value="1"/>
</dbReference>
<dbReference type="EMBL" id="NVVJ01000016">
    <property type="protein sequence ID" value="PCJ25609.1"/>
    <property type="molecule type" value="Genomic_DNA"/>
</dbReference>
<comment type="similarity">
    <text evidence="6">Belongs to the TIM14 family.</text>
</comment>
<protein>
    <submittedName>
        <fullName evidence="9">Molecular chaperone DnaJ</fullName>
    </submittedName>
</protein>
<evidence type="ECO:0000313" key="10">
    <source>
        <dbReference type="Proteomes" id="UP000218327"/>
    </source>
</evidence>
<comment type="subcellular location">
    <subcellularLocation>
        <location evidence="1">Membrane</location>
        <topology evidence="1">Single-pass membrane protein</topology>
    </subcellularLocation>
</comment>
<dbReference type="AlphaFoldDB" id="A0A2A5B249"/>
<dbReference type="SMART" id="SM00271">
    <property type="entry name" value="DnaJ"/>
    <property type="match status" value="1"/>
</dbReference>
<evidence type="ECO:0000259" key="8">
    <source>
        <dbReference type="PROSITE" id="PS50076"/>
    </source>
</evidence>
<dbReference type="GO" id="GO:0016020">
    <property type="term" value="C:membrane"/>
    <property type="evidence" value="ECO:0007669"/>
    <property type="project" value="UniProtKB-SubCell"/>
</dbReference>
<sequence length="247" mass="27828">MIFRLLLLIMLPVMAYFFVRSIAQRYSLTPRQNRMLFFFVATLLVIGVLIAIGRLPVQFIFAPIGVAATFLLRMLPTLLRLLPMWQMFKNKTNSAKPKTAGQVSTIRTEFLEMELQHSDGGMDGVVLKGTFAKQRLSALGLAELKTLYGECSIDADSRQVFAAYMDNAHADWVEQMGQTDTNVESLSESIMTRELALEILGINESSGREEITKAHRSLMQKLHPDRGGSDYLAKKINMAKDFLMNDL</sequence>
<comment type="caution">
    <text evidence="9">The sequence shown here is derived from an EMBL/GenBank/DDBJ whole genome shotgun (WGS) entry which is preliminary data.</text>
</comment>
<dbReference type="InterPro" id="IPR036869">
    <property type="entry name" value="J_dom_sf"/>
</dbReference>
<evidence type="ECO:0000256" key="1">
    <source>
        <dbReference type="ARBA" id="ARBA00004167"/>
    </source>
</evidence>
<reference evidence="10" key="1">
    <citation type="submission" date="2017-08" db="EMBL/GenBank/DDBJ databases">
        <title>A dynamic microbial community with high functional redundancy inhabits the cold, oxic subseafloor aquifer.</title>
        <authorList>
            <person name="Tully B.J."/>
            <person name="Wheat C.G."/>
            <person name="Glazer B.T."/>
            <person name="Huber J.A."/>
        </authorList>
    </citation>
    <scope>NUCLEOTIDE SEQUENCE [LARGE SCALE GENOMIC DNA]</scope>
</reference>